<protein>
    <submittedName>
        <fullName evidence="1">DNA polymerase III</fullName>
    </submittedName>
</protein>
<organism evidence="1 2">
    <name type="scientific">Flavobacterium aurantiibacter</name>
    <dbReference type="NCBI Taxonomy" id="2023067"/>
    <lineage>
        <taxon>Bacteria</taxon>
        <taxon>Pseudomonadati</taxon>
        <taxon>Bacteroidota</taxon>
        <taxon>Flavobacteriia</taxon>
        <taxon>Flavobacteriales</taxon>
        <taxon>Flavobacteriaceae</taxon>
        <taxon>Flavobacterium</taxon>
    </lineage>
</organism>
<proteinExistence type="predicted"/>
<dbReference type="Proteomes" id="UP000216035">
    <property type="component" value="Unassembled WGS sequence"/>
</dbReference>
<keyword evidence="2" id="KW-1185">Reference proteome</keyword>
<evidence type="ECO:0000313" key="1">
    <source>
        <dbReference type="EMBL" id="OYQ39580.1"/>
    </source>
</evidence>
<evidence type="ECO:0000313" key="2">
    <source>
        <dbReference type="Proteomes" id="UP000216035"/>
    </source>
</evidence>
<reference evidence="1 2" key="1">
    <citation type="submission" date="2017-07" db="EMBL/GenBank/DDBJ databases">
        <title>Flavobacterium cyanobacteriorum sp. nov., isolated from cyanobacterial aggregates in a eutrophic lake.</title>
        <authorList>
            <person name="Cai H."/>
        </authorList>
    </citation>
    <scope>NUCLEOTIDE SEQUENCE [LARGE SCALE GENOMIC DNA]</scope>
    <source>
        <strain evidence="1 2">TH167</strain>
    </source>
</reference>
<name>A0A255ZG70_9FLAO</name>
<dbReference type="EMBL" id="NOXX01000225">
    <property type="protein sequence ID" value="OYQ39580.1"/>
    <property type="molecule type" value="Genomic_DNA"/>
</dbReference>
<gene>
    <name evidence="1" type="ORF">CHX27_14340</name>
</gene>
<comment type="caution">
    <text evidence="1">The sequence shown here is derived from an EMBL/GenBank/DDBJ whole genome shotgun (WGS) entry which is preliminary data.</text>
</comment>
<sequence length="122" mass="14288">MRESFTETDFRIYWSKYAQKLGDSGQKIAESLLLMNEPRLEGTQVFVTFPNEGSKLDFEKEIPALLGYLRGHLKNHDIDIEVAVNENAKPKRYITPQDKYNRLVEINPLLDKLRRTFDLELD</sequence>
<dbReference type="AlphaFoldDB" id="A0A255ZG70"/>
<accession>A0A255ZG70</accession>
<dbReference type="OrthoDB" id="1467297at2"/>